<accession>A0AAD6AKU7</accession>
<sequence length="96" mass="10166">SSVALARPPVAPGAECVWMDTFPGCSLIDASVDARGLMHSHSQLALPANPACRLFLSHTDGHTVHEPLVHTSSHSEPAKHRQLSMLGVQPEGVPDV</sequence>
<comment type="caution">
    <text evidence="2">The sequence shown here is derived from an EMBL/GenBank/DDBJ whole genome shotgun (WGS) entry which is preliminary data.</text>
</comment>
<dbReference type="EMBL" id="JAPTMU010000019">
    <property type="protein sequence ID" value="KAJ4926671.1"/>
    <property type="molecule type" value="Genomic_DNA"/>
</dbReference>
<protein>
    <submittedName>
        <fullName evidence="2">Uncharacterized protein</fullName>
    </submittedName>
</protein>
<organism evidence="2 3">
    <name type="scientific">Pogonophryne albipinna</name>
    <dbReference type="NCBI Taxonomy" id="1090488"/>
    <lineage>
        <taxon>Eukaryota</taxon>
        <taxon>Metazoa</taxon>
        <taxon>Chordata</taxon>
        <taxon>Craniata</taxon>
        <taxon>Vertebrata</taxon>
        <taxon>Euteleostomi</taxon>
        <taxon>Actinopterygii</taxon>
        <taxon>Neopterygii</taxon>
        <taxon>Teleostei</taxon>
        <taxon>Neoteleostei</taxon>
        <taxon>Acanthomorphata</taxon>
        <taxon>Eupercaria</taxon>
        <taxon>Perciformes</taxon>
        <taxon>Notothenioidei</taxon>
        <taxon>Pogonophryne</taxon>
    </lineage>
</organism>
<feature type="non-terminal residue" evidence="2">
    <location>
        <position position="1"/>
    </location>
</feature>
<dbReference type="Proteomes" id="UP001219934">
    <property type="component" value="Unassembled WGS sequence"/>
</dbReference>
<evidence type="ECO:0000313" key="3">
    <source>
        <dbReference type="Proteomes" id="UP001219934"/>
    </source>
</evidence>
<gene>
    <name evidence="2" type="ORF">JOQ06_014420</name>
</gene>
<evidence type="ECO:0000313" key="2">
    <source>
        <dbReference type="EMBL" id="KAJ4926671.1"/>
    </source>
</evidence>
<proteinExistence type="predicted"/>
<feature type="non-terminal residue" evidence="2">
    <location>
        <position position="96"/>
    </location>
</feature>
<dbReference type="AlphaFoldDB" id="A0AAD6AKU7"/>
<feature type="region of interest" description="Disordered" evidence="1">
    <location>
        <begin position="71"/>
        <end position="96"/>
    </location>
</feature>
<name>A0AAD6AKU7_9TELE</name>
<reference evidence="2" key="1">
    <citation type="submission" date="2022-11" db="EMBL/GenBank/DDBJ databases">
        <title>Chromosome-level genome of Pogonophryne albipinna.</title>
        <authorList>
            <person name="Jo E."/>
        </authorList>
    </citation>
    <scope>NUCLEOTIDE SEQUENCE</scope>
    <source>
        <strain evidence="2">SGF0006</strain>
        <tissue evidence="2">Muscle</tissue>
    </source>
</reference>
<evidence type="ECO:0000256" key="1">
    <source>
        <dbReference type="SAM" id="MobiDB-lite"/>
    </source>
</evidence>
<keyword evidence="3" id="KW-1185">Reference proteome</keyword>